<protein>
    <recommendedName>
        <fullName evidence="4">DUF4833 domain-containing protein</fullName>
    </recommendedName>
</protein>
<keyword evidence="1" id="KW-0732">Signal</keyword>
<evidence type="ECO:0000313" key="3">
    <source>
        <dbReference type="Proteomes" id="UP000297031"/>
    </source>
</evidence>
<sequence>MQPPRLLLALSLLAASLSLAAADHIDTLPQVSQTLSGYADIDSIKRRLTSLPLHIIEGIWQFPADGATVVIERFNPDNTRDDGAARYRIVILRSPQRSMIPGTVMGYLSPSAKRGVYTAKIYTAGDGGSTLIRPKRFTLTLNDDGHLSFRRHRSSVYVNIWRLLPYVSRLGVRVRNDNPQDLDGCLRLFPAPVSGPVEPRYL</sequence>
<gene>
    <name evidence="2" type="ORF">E7746_11280</name>
</gene>
<dbReference type="KEGG" id="mgod:E7746_11280"/>
<evidence type="ECO:0000256" key="1">
    <source>
        <dbReference type="SAM" id="SignalP"/>
    </source>
</evidence>
<feature type="chain" id="PRO_5020739043" description="DUF4833 domain-containing protein" evidence="1">
    <location>
        <begin position="22"/>
        <end position="202"/>
    </location>
</feature>
<feature type="signal peptide" evidence="1">
    <location>
        <begin position="1"/>
        <end position="21"/>
    </location>
</feature>
<dbReference type="OrthoDB" id="1099091at2"/>
<proteinExistence type="predicted"/>
<dbReference type="EMBL" id="CP039393">
    <property type="protein sequence ID" value="QCD36423.1"/>
    <property type="molecule type" value="Genomic_DNA"/>
</dbReference>
<organism evidence="2 3">
    <name type="scientific">Muribaculum gordoncarteri</name>
    <dbReference type="NCBI Taxonomy" id="2530390"/>
    <lineage>
        <taxon>Bacteria</taxon>
        <taxon>Pseudomonadati</taxon>
        <taxon>Bacteroidota</taxon>
        <taxon>Bacteroidia</taxon>
        <taxon>Bacteroidales</taxon>
        <taxon>Muribaculaceae</taxon>
        <taxon>Muribaculum</taxon>
    </lineage>
</organism>
<reference evidence="2 3" key="1">
    <citation type="submission" date="2019-02" db="EMBL/GenBank/DDBJ databases">
        <title>Isolation and identification of novel species under the genus Muribaculum.</title>
        <authorList>
            <person name="Miyake S."/>
            <person name="Ding Y."/>
            <person name="Low A."/>
            <person name="Soh M."/>
            <person name="Seedorf H."/>
        </authorList>
    </citation>
    <scope>NUCLEOTIDE SEQUENCE [LARGE SCALE GENOMIC DNA]</scope>
    <source>
        <strain evidence="2 3">TLL-A4</strain>
    </source>
</reference>
<evidence type="ECO:0000313" key="2">
    <source>
        <dbReference type="EMBL" id="QCD36423.1"/>
    </source>
</evidence>
<accession>A0A4P7VQ78</accession>
<name>A0A4P7VQ78_9BACT</name>
<dbReference type="AlphaFoldDB" id="A0A4P7VQ78"/>
<dbReference type="RefSeq" id="WP_123395551.1">
    <property type="nucleotide sequence ID" value="NZ_CANQMU010000020.1"/>
</dbReference>
<keyword evidence="3" id="KW-1185">Reference proteome</keyword>
<dbReference type="Proteomes" id="UP000297031">
    <property type="component" value="Chromosome"/>
</dbReference>
<evidence type="ECO:0008006" key="4">
    <source>
        <dbReference type="Google" id="ProtNLM"/>
    </source>
</evidence>